<evidence type="ECO:0000313" key="8">
    <source>
        <dbReference type="EMBL" id="MFC4769005.1"/>
    </source>
</evidence>
<feature type="transmembrane region" description="Helical" evidence="7">
    <location>
        <begin position="30"/>
        <end position="50"/>
    </location>
</feature>
<comment type="caution">
    <text evidence="8">The sequence shown here is derived from an EMBL/GenBank/DDBJ whole genome shotgun (WGS) entry which is preliminary data.</text>
</comment>
<keyword evidence="4 7" id="KW-1133">Transmembrane helix</keyword>
<evidence type="ECO:0000313" key="9">
    <source>
        <dbReference type="Proteomes" id="UP001596002"/>
    </source>
</evidence>
<keyword evidence="3 7" id="KW-0812">Transmembrane</keyword>
<evidence type="ECO:0000256" key="4">
    <source>
        <dbReference type="ARBA" id="ARBA00022989"/>
    </source>
</evidence>
<dbReference type="InterPro" id="IPR043428">
    <property type="entry name" value="LivM-like"/>
</dbReference>
<dbReference type="EMBL" id="JBHSHC010000112">
    <property type="protein sequence ID" value="MFC4769005.1"/>
    <property type="molecule type" value="Genomic_DNA"/>
</dbReference>
<dbReference type="InterPro" id="IPR001851">
    <property type="entry name" value="ABC_transp_permease"/>
</dbReference>
<evidence type="ECO:0000256" key="6">
    <source>
        <dbReference type="SAM" id="MobiDB-lite"/>
    </source>
</evidence>
<dbReference type="PANTHER" id="PTHR30482">
    <property type="entry name" value="HIGH-AFFINITY BRANCHED-CHAIN AMINO ACID TRANSPORT SYSTEM PERMEASE"/>
    <property type="match status" value="1"/>
</dbReference>
<feature type="transmembrane region" description="Helical" evidence="7">
    <location>
        <begin position="209"/>
        <end position="227"/>
    </location>
</feature>
<keyword evidence="9" id="KW-1185">Reference proteome</keyword>
<proteinExistence type="predicted"/>
<evidence type="ECO:0000256" key="5">
    <source>
        <dbReference type="ARBA" id="ARBA00023136"/>
    </source>
</evidence>
<name>A0ABV9Q4L4_9BACL</name>
<protein>
    <submittedName>
        <fullName evidence="8">Branched-chain amino acid ABC transporter permease</fullName>
    </submittedName>
</protein>
<evidence type="ECO:0000256" key="3">
    <source>
        <dbReference type="ARBA" id="ARBA00022692"/>
    </source>
</evidence>
<feature type="region of interest" description="Disordered" evidence="6">
    <location>
        <begin position="318"/>
        <end position="342"/>
    </location>
</feature>
<evidence type="ECO:0000256" key="1">
    <source>
        <dbReference type="ARBA" id="ARBA00004651"/>
    </source>
</evidence>
<evidence type="ECO:0000256" key="2">
    <source>
        <dbReference type="ARBA" id="ARBA00022475"/>
    </source>
</evidence>
<feature type="transmembrane region" description="Helical" evidence="7">
    <location>
        <begin position="247"/>
        <end position="271"/>
    </location>
</feature>
<gene>
    <name evidence="8" type="ORF">ACFO8Q_16845</name>
</gene>
<keyword evidence="2" id="KW-1003">Cell membrane</keyword>
<dbReference type="Proteomes" id="UP001596002">
    <property type="component" value="Unassembled WGS sequence"/>
</dbReference>
<dbReference type="PANTHER" id="PTHR30482:SF10">
    <property type="entry name" value="HIGH-AFFINITY BRANCHED-CHAIN AMINO ACID TRANSPORT PROTEIN BRAE"/>
    <property type="match status" value="1"/>
</dbReference>
<feature type="transmembrane region" description="Helical" evidence="7">
    <location>
        <begin position="83"/>
        <end position="104"/>
    </location>
</feature>
<dbReference type="RefSeq" id="WP_380027002.1">
    <property type="nucleotide sequence ID" value="NZ_JBHSHC010000112.1"/>
</dbReference>
<dbReference type="Pfam" id="PF02653">
    <property type="entry name" value="BPD_transp_2"/>
    <property type="match status" value="1"/>
</dbReference>
<sequence>MKSFFPSKWVAALLLVTAIAIPLLTSNTYYLNMLIMAFIWTIAVSGMNIIAGYTGQLSLAQAGFFGIGAYSLGLLMTKAEMSFLASLAIAVALTGIIGAVVGIISLRLKGHYFAIFSLCVGVIILLVIEKWESLTEGIRGLLGIPIPKIGSFEFASMSSQYYLILFFLVLAMFVNQRIVRSLVGRTFISIRNSEELAEALGINVMRNKILAFVHSTVLAGLAGALYAGYIRFLGPDIASVEHTFDMLLYLLVGGISTLWGPLVGTTLVMILMQLLQSWQEYRMIFFGPLLVLIVMFLPYGIMGALNRLKTKRDSRLLSTPDENAPFQRGVPDHRLAGGEIDA</sequence>
<accession>A0ABV9Q4L4</accession>
<feature type="transmembrane region" description="Helical" evidence="7">
    <location>
        <begin position="111"/>
        <end position="128"/>
    </location>
</feature>
<dbReference type="CDD" id="cd06581">
    <property type="entry name" value="TM_PBP1_LivM_like"/>
    <property type="match status" value="1"/>
</dbReference>
<organism evidence="8 9">
    <name type="scientific">Effusibacillus consociatus</name>
    <dbReference type="NCBI Taxonomy" id="1117041"/>
    <lineage>
        <taxon>Bacteria</taxon>
        <taxon>Bacillati</taxon>
        <taxon>Bacillota</taxon>
        <taxon>Bacilli</taxon>
        <taxon>Bacillales</taxon>
        <taxon>Alicyclobacillaceae</taxon>
        <taxon>Effusibacillus</taxon>
    </lineage>
</organism>
<reference evidence="9" key="1">
    <citation type="journal article" date="2019" name="Int. J. Syst. Evol. Microbiol.">
        <title>The Global Catalogue of Microorganisms (GCM) 10K type strain sequencing project: providing services to taxonomists for standard genome sequencing and annotation.</title>
        <authorList>
            <consortium name="The Broad Institute Genomics Platform"/>
            <consortium name="The Broad Institute Genome Sequencing Center for Infectious Disease"/>
            <person name="Wu L."/>
            <person name="Ma J."/>
        </authorList>
    </citation>
    <scope>NUCLEOTIDE SEQUENCE [LARGE SCALE GENOMIC DNA]</scope>
    <source>
        <strain evidence="9">WYCCWR 12678</strain>
    </source>
</reference>
<feature type="transmembrane region" description="Helical" evidence="7">
    <location>
        <begin position="283"/>
        <end position="305"/>
    </location>
</feature>
<comment type="subcellular location">
    <subcellularLocation>
        <location evidence="1">Cell membrane</location>
        <topology evidence="1">Multi-pass membrane protein</topology>
    </subcellularLocation>
</comment>
<keyword evidence="5 7" id="KW-0472">Membrane</keyword>
<evidence type="ECO:0000256" key="7">
    <source>
        <dbReference type="SAM" id="Phobius"/>
    </source>
</evidence>